<dbReference type="GO" id="GO:0033228">
    <property type="term" value="P:cysteine export across plasma membrane"/>
    <property type="evidence" value="ECO:0007669"/>
    <property type="project" value="TreeGrafter"/>
</dbReference>
<keyword evidence="8" id="KW-1185">Reference proteome</keyword>
<keyword evidence="3 6" id="KW-0812">Transmembrane</keyword>
<dbReference type="Pfam" id="PF01810">
    <property type="entry name" value="LysE"/>
    <property type="match status" value="1"/>
</dbReference>
<feature type="transmembrane region" description="Helical" evidence="6">
    <location>
        <begin position="35"/>
        <end position="59"/>
    </location>
</feature>
<dbReference type="PANTHER" id="PTHR30086">
    <property type="entry name" value="ARGININE EXPORTER PROTEIN ARGO"/>
    <property type="match status" value="1"/>
</dbReference>
<comment type="subcellular location">
    <subcellularLocation>
        <location evidence="1">Cell membrane</location>
        <topology evidence="1">Multi-pass membrane protein</topology>
    </subcellularLocation>
</comment>
<feature type="transmembrane region" description="Helical" evidence="6">
    <location>
        <begin position="136"/>
        <end position="159"/>
    </location>
</feature>
<proteinExistence type="predicted"/>
<evidence type="ECO:0000256" key="1">
    <source>
        <dbReference type="ARBA" id="ARBA00004651"/>
    </source>
</evidence>
<reference evidence="7 8" key="1">
    <citation type="submission" date="2020-02" db="EMBL/GenBank/DDBJ databases">
        <authorList>
            <person name="Zheng R.K."/>
            <person name="Sun C.M."/>
        </authorList>
    </citation>
    <scope>NUCLEOTIDE SEQUENCE [LARGE SCALE GENOMIC DNA]</scope>
    <source>
        <strain evidence="8">zrk13</strain>
    </source>
</reference>
<evidence type="ECO:0000256" key="6">
    <source>
        <dbReference type="SAM" id="Phobius"/>
    </source>
</evidence>
<dbReference type="Proteomes" id="UP000514720">
    <property type="component" value="Chromosome"/>
</dbReference>
<feature type="transmembrane region" description="Helical" evidence="6">
    <location>
        <begin position="171"/>
        <end position="190"/>
    </location>
</feature>
<sequence>MDAFIIYILVSIFTPGPNNLFSSASSSKVGIVKTLPFMAGVFVGTFIVFYITGIFNVFLAEQVPVITRYIGILGGLFILYLAYGMFKTRHEEGKMMIQNDRYFYMAVVLTLINPKAIIFGLTVAAFYLGLSFPSDGMFLLSFINAFLCFVSVLVWGYFGKALKQVMKNHRTVFNIIMALLLAYSGVIIIVETI</sequence>
<dbReference type="InterPro" id="IPR001123">
    <property type="entry name" value="LeuE-type"/>
</dbReference>
<evidence type="ECO:0000256" key="3">
    <source>
        <dbReference type="ARBA" id="ARBA00022692"/>
    </source>
</evidence>
<dbReference type="PANTHER" id="PTHR30086:SF20">
    <property type="entry name" value="ARGININE EXPORTER PROTEIN ARGO-RELATED"/>
    <property type="match status" value="1"/>
</dbReference>
<keyword evidence="4 6" id="KW-1133">Transmembrane helix</keyword>
<keyword evidence="5 6" id="KW-0472">Membrane</keyword>
<dbReference type="KEGG" id="xcl:G4Z02_03530"/>
<protein>
    <submittedName>
        <fullName evidence="7">LysE family translocator</fullName>
    </submittedName>
</protein>
<dbReference type="AlphaFoldDB" id="A0A7L7KPZ0"/>
<evidence type="ECO:0000313" key="8">
    <source>
        <dbReference type="Proteomes" id="UP000514720"/>
    </source>
</evidence>
<feature type="transmembrane region" description="Helical" evidence="6">
    <location>
        <begin position="65"/>
        <end position="83"/>
    </location>
</feature>
<name>A0A7L7KPZ0_9MOLU</name>
<evidence type="ECO:0000256" key="4">
    <source>
        <dbReference type="ARBA" id="ARBA00022989"/>
    </source>
</evidence>
<evidence type="ECO:0000313" key="7">
    <source>
        <dbReference type="EMBL" id="QMS84861.1"/>
    </source>
</evidence>
<keyword evidence="2" id="KW-1003">Cell membrane</keyword>
<accession>A0A7L7KPZ0</accession>
<feature type="transmembrane region" description="Helical" evidence="6">
    <location>
        <begin position="103"/>
        <end position="130"/>
    </location>
</feature>
<dbReference type="GO" id="GO:0005886">
    <property type="term" value="C:plasma membrane"/>
    <property type="evidence" value="ECO:0007669"/>
    <property type="project" value="UniProtKB-SubCell"/>
</dbReference>
<evidence type="ECO:0000256" key="2">
    <source>
        <dbReference type="ARBA" id="ARBA00022475"/>
    </source>
</evidence>
<dbReference type="RefSeq" id="WP_258878482.1">
    <property type="nucleotide sequence ID" value="NZ_CP048914.1"/>
</dbReference>
<evidence type="ECO:0000256" key="5">
    <source>
        <dbReference type="ARBA" id="ARBA00023136"/>
    </source>
</evidence>
<gene>
    <name evidence="7" type="ORF">G4Z02_03530</name>
</gene>
<dbReference type="EMBL" id="CP048914">
    <property type="protein sequence ID" value="QMS84861.1"/>
    <property type="molecule type" value="Genomic_DNA"/>
</dbReference>
<dbReference type="GO" id="GO:0015171">
    <property type="term" value="F:amino acid transmembrane transporter activity"/>
    <property type="evidence" value="ECO:0007669"/>
    <property type="project" value="TreeGrafter"/>
</dbReference>
<organism evidence="7 8">
    <name type="scientific">Candidatus Xianfuyuplasma coldseepsis</name>
    <dbReference type="NCBI Taxonomy" id="2782163"/>
    <lineage>
        <taxon>Bacteria</taxon>
        <taxon>Bacillati</taxon>
        <taxon>Mycoplasmatota</taxon>
        <taxon>Mollicutes</taxon>
        <taxon>Candidatus Izemoplasmatales</taxon>
        <taxon>Candidatus Izemoplasmataceae</taxon>
        <taxon>Candidatus Xianfuyuplasma</taxon>
    </lineage>
</organism>